<sequence>MAAQPSWVWQANAIPQPAMIHSASFPQAHMPMAQPNSFLPNGYLPQNTMGPAAPGLRGPIDPPLPQLPGTDYLNSSQVVSSKGPLGSGQRGSSLKFSSSSQDTTPGLPSPPSFLDNLGIGSSNVLGDVEIPKNLGEDFWVFNEELVADASPPSQGANLLPAVAAPDVAAAPVTPALIAPVVAPTPAAPAPESTSEQTFDCSCCRRDKPVMMFSRDGRIPTLQNRFRVCSQCRKKKNAYSAPKEDQNSHGSQFGKPCIVCKAPCPAEGFPMVRPLCRGRSTAGGAAPQAPKGGFRGEHVFFLACNLGASRGA</sequence>
<comment type="caution">
    <text evidence="2">The sequence shown here is derived from an EMBL/GenBank/DDBJ whole genome shotgun (WGS) entry which is preliminary data.</text>
</comment>
<evidence type="ECO:0000313" key="3">
    <source>
        <dbReference type="Proteomes" id="UP000766486"/>
    </source>
</evidence>
<accession>A0ABY6URN1</accession>
<gene>
    <name evidence="2" type="ORF">CLO192961_LOCUS329129</name>
</gene>
<protein>
    <recommendedName>
        <fullName evidence="4">Stc1 domain-containing protein</fullName>
    </recommendedName>
</protein>
<dbReference type="EMBL" id="CABFNS010000851">
    <property type="protein sequence ID" value="VUC32881.1"/>
    <property type="molecule type" value="Genomic_DNA"/>
</dbReference>
<keyword evidence="3" id="KW-1185">Reference proteome</keyword>
<feature type="compositionally biased region" description="Polar residues" evidence="1">
    <location>
        <begin position="39"/>
        <end position="49"/>
    </location>
</feature>
<evidence type="ECO:0000313" key="2">
    <source>
        <dbReference type="EMBL" id="VUC32881.1"/>
    </source>
</evidence>
<evidence type="ECO:0000256" key="1">
    <source>
        <dbReference type="SAM" id="MobiDB-lite"/>
    </source>
</evidence>
<proteinExistence type="predicted"/>
<organism evidence="2 3">
    <name type="scientific">Bionectria ochroleuca</name>
    <name type="common">Gliocladium roseum</name>
    <dbReference type="NCBI Taxonomy" id="29856"/>
    <lineage>
        <taxon>Eukaryota</taxon>
        <taxon>Fungi</taxon>
        <taxon>Dikarya</taxon>
        <taxon>Ascomycota</taxon>
        <taxon>Pezizomycotina</taxon>
        <taxon>Sordariomycetes</taxon>
        <taxon>Hypocreomycetidae</taxon>
        <taxon>Hypocreales</taxon>
        <taxon>Bionectriaceae</taxon>
        <taxon>Clonostachys</taxon>
    </lineage>
</organism>
<feature type="region of interest" description="Disordered" evidence="1">
    <location>
        <begin position="39"/>
        <end position="115"/>
    </location>
</feature>
<dbReference type="Proteomes" id="UP000766486">
    <property type="component" value="Unassembled WGS sequence"/>
</dbReference>
<evidence type="ECO:0008006" key="4">
    <source>
        <dbReference type="Google" id="ProtNLM"/>
    </source>
</evidence>
<reference evidence="2 3" key="1">
    <citation type="submission" date="2019-06" db="EMBL/GenBank/DDBJ databases">
        <authorList>
            <person name="Broberg M."/>
        </authorList>
    </citation>
    <scope>NUCLEOTIDE SEQUENCE [LARGE SCALE GENOMIC DNA]</scope>
</reference>
<name>A0ABY6URN1_BIOOC</name>
<feature type="compositionally biased region" description="Polar residues" evidence="1">
    <location>
        <begin position="90"/>
        <end position="106"/>
    </location>
</feature>